<evidence type="ECO:0000256" key="1">
    <source>
        <dbReference type="ARBA" id="ARBA00023015"/>
    </source>
</evidence>
<evidence type="ECO:0000256" key="3">
    <source>
        <dbReference type="ARBA" id="ARBA00023163"/>
    </source>
</evidence>
<dbReference type="PROSITE" id="PS50987">
    <property type="entry name" value="HTH_ARSR_2"/>
    <property type="match status" value="1"/>
</dbReference>
<dbReference type="RefSeq" id="WP_322877046.1">
    <property type="nucleotide sequence ID" value="NZ_JAVMIP010000002.1"/>
</dbReference>
<evidence type="ECO:0000313" key="5">
    <source>
        <dbReference type="EMBL" id="MDS3859739.1"/>
    </source>
</evidence>
<dbReference type="InterPro" id="IPR036390">
    <property type="entry name" value="WH_DNA-bd_sf"/>
</dbReference>
<dbReference type="Pfam" id="PF01022">
    <property type="entry name" value="HTH_5"/>
    <property type="match status" value="1"/>
</dbReference>
<keyword evidence="2" id="KW-0238">DNA-binding</keyword>
<sequence length="106" mass="12373">MIAQITSPDQTVLLRFHALSDPIRLDVLTLLQREELCVCDLCTRLQISQSKLSFHLRTLKDAGLVLARQSGRWIYYRLNLPAFAELEQYLAEYRHLQPRTSQRQCS</sequence>
<evidence type="ECO:0000313" key="6">
    <source>
        <dbReference type="Proteomes" id="UP001268256"/>
    </source>
</evidence>
<dbReference type="PANTHER" id="PTHR33154">
    <property type="entry name" value="TRANSCRIPTIONAL REGULATOR, ARSR FAMILY"/>
    <property type="match status" value="1"/>
</dbReference>
<dbReference type="Proteomes" id="UP001268256">
    <property type="component" value="Unassembled WGS sequence"/>
</dbReference>
<dbReference type="InterPro" id="IPR051081">
    <property type="entry name" value="HTH_MetalResp_TranReg"/>
</dbReference>
<evidence type="ECO:0000256" key="2">
    <source>
        <dbReference type="ARBA" id="ARBA00023125"/>
    </source>
</evidence>
<dbReference type="EMBL" id="JAVMIP010000002">
    <property type="protein sequence ID" value="MDS3859739.1"/>
    <property type="molecule type" value="Genomic_DNA"/>
</dbReference>
<feature type="domain" description="HTH arsR-type" evidence="4">
    <location>
        <begin position="4"/>
        <end position="98"/>
    </location>
</feature>
<name>A0AAE4JXE1_9CYAN</name>
<protein>
    <submittedName>
        <fullName evidence="5">Metalloregulator ArsR/SmtB family transcription factor</fullName>
    </submittedName>
</protein>
<dbReference type="PANTHER" id="PTHR33154:SF18">
    <property type="entry name" value="ARSENICAL RESISTANCE OPERON REPRESSOR"/>
    <property type="match status" value="1"/>
</dbReference>
<keyword evidence="3" id="KW-0804">Transcription</keyword>
<dbReference type="GO" id="GO:0003700">
    <property type="term" value="F:DNA-binding transcription factor activity"/>
    <property type="evidence" value="ECO:0007669"/>
    <property type="project" value="InterPro"/>
</dbReference>
<dbReference type="InterPro" id="IPR011991">
    <property type="entry name" value="ArsR-like_HTH"/>
</dbReference>
<organism evidence="5 6">
    <name type="scientific">Pseudocalidococcus azoricus BACA0444</name>
    <dbReference type="NCBI Taxonomy" id="2918990"/>
    <lineage>
        <taxon>Bacteria</taxon>
        <taxon>Bacillati</taxon>
        <taxon>Cyanobacteriota</taxon>
        <taxon>Cyanophyceae</taxon>
        <taxon>Acaryochloridales</taxon>
        <taxon>Thermosynechococcaceae</taxon>
        <taxon>Pseudocalidococcus</taxon>
        <taxon>Pseudocalidococcus azoricus</taxon>
    </lineage>
</organism>
<dbReference type="Gene3D" id="1.10.10.10">
    <property type="entry name" value="Winged helix-like DNA-binding domain superfamily/Winged helix DNA-binding domain"/>
    <property type="match status" value="1"/>
</dbReference>
<proteinExistence type="predicted"/>
<dbReference type="SUPFAM" id="SSF46785">
    <property type="entry name" value="Winged helix' DNA-binding domain"/>
    <property type="match status" value="1"/>
</dbReference>
<dbReference type="InterPro" id="IPR001845">
    <property type="entry name" value="HTH_ArsR_DNA-bd_dom"/>
</dbReference>
<gene>
    <name evidence="5" type="ORF">RIF25_02845</name>
</gene>
<reference evidence="6" key="1">
    <citation type="submission" date="2023-07" db="EMBL/GenBank/DDBJ databases">
        <authorList>
            <person name="Luz R."/>
            <person name="Cordeiro R."/>
            <person name="Fonseca A."/>
            <person name="Goncalves V."/>
        </authorList>
    </citation>
    <scope>NUCLEOTIDE SEQUENCE [LARGE SCALE GENOMIC DNA]</scope>
    <source>
        <strain evidence="6">BACA0444</strain>
    </source>
</reference>
<accession>A0AAE4JXE1</accession>
<dbReference type="GO" id="GO:0003677">
    <property type="term" value="F:DNA binding"/>
    <property type="evidence" value="ECO:0007669"/>
    <property type="project" value="UniProtKB-KW"/>
</dbReference>
<evidence type="ECO:0000259" key="4">
    <source>
        <dbReference type="PROSITE" id="PS50987"/>
    </source>
</evidence>
<dbReference type="SMART" id="SM00418">
    <property type="entry name" value="HTH_ARSR"/>
    <property type="match status" value="1"/>
</dbReference>
<dbReference type="FunFam" id="1.10.10.10:FF:000279">
    <property type="entry name" value="Transcriptional regulator, ArsR family"/>
    <property type="match status" value="1"/>
</dbReference>
<comment type="caution">
    <text evidence="5">The sequence shown here is derived from an EMBL/GenBank/DDBJ whole genome shotgun (WGS) entry which is preliminary data.</text>
</comment>
<keyword evidence="1" id="KW-0805">Transcription regulation</keyword>
<dbReference type="AlphaFoldDB" id="A0AAE4JXE1"/>
<dbReference type="NCBIfam" id="NF033788">
    <property type="entry name" value="HTH_metalloreg"/>
    <property type="match status" value="1"/>
</dbReference>
<keyword evidence="6" id="KW-1185">Reference proteome</keyword>
<dbReference type="PRINTS" id="PR00778">
    <property type="entry name" value="HTHARSR"/>
</dbReference>
<dbReference type="CDD" id="cd00090">
    <property type="entry name" value="HTH_ARSR"/>
    <property type="match status" value="1"/>
</dbReference>
<dbReference type="InterPro" id="IPR036388">
    <property type="entry name" value="WH-like_DNA-bd_sf"/>
</dbReference>